<evidence type="ECO:0000256" key="1">
    <source>
        <dbReference type="SAM" id="MobiDB-lite"/>
    </source>
</evidence>
<feature type="compositionally biased region" description="Polar residues" evidence="1">
    <location>
        <begin position="352"/>
        <end position="364"/>
    </location>
</feature>
<feature type="compositionally biased region" description="Polar residues" evidence="1">
    <location>
        <begin position="22"/>
        <end position="34"/>
    </location>
</feature>
<dbReference type="Proteomes" id="UP000320475">
    <property type="component" value="Unassembled WGS sequence"/>
</dbReference>
<feature type="compositionally biased region" description="Low complexity" evidence="1">
    <location>
        <begin position="654"/>
        <end position="673"/>
    </location>
</feature>
<feature type="compositionally biased region" description="Basic and acidic residues" evidence="1">
    <location>
        <begin position="334"/>
        <end position="345"/>
    </location>
</feature>
<feature type="compositionally biased region" description="Polar residues" evidence="1">
    <location>
        <begin position="88"/>
        <end position="105"/>
    </location>
</feature>
<reference evidence="2 3" key="1">
    <citation type="journal article" date="2019" name="Sci. Rep.">
        <title>Comparative genomics of chytrid fungi reveal insights into the obligate biotrophic and pathogenic lifestyle of Synchytrium endobioticum.</title>
        <authorList>
            <person name="van de Vossenberg B.T.L.H."/>
            <person name="Warris S."/>
            <person name="Nguyen H.D.T."/>
            <person name="van Gent-Pelzer M.P.E."/>
            <person name="Joly D.L."/>
            <person name="van de Geest H.C."/>
            <person name="Bonants P.J.M."/>
            <person name="Smith D.S."/>
            <person name="Levesque C.A."/>
            <person name="van der Lee T.A.J."/>
        </authorList>
    </citation>
    <scope>NUCLEOTIDE SEQUENCE [LARGE SCALE GENOMIC DNA]</scope>
    <source>
        <strain evidence="2 3">LEV6574</strain>
    </source>
</reference>
<dbReference type="AlphaFoldDB" id="A0A507CJL7"/>
<feature type="compositionally biased region" description="Acidic residues" evidence="1">
    <location>
        <begin position="676"/>
        <end position="692"/>
    </location>
</feature>
<feature type="region of interest" description="Disordered" evidence="1">
    <location>
        <begin position="1"/>
        <end position="120"/>
    </location>
</feature>
<feature type="compositionally biased region" description="Basic and acidic residues" evidence="1">
    <location>
        <begin position="403"/>
        <end position="423"/>
    </location>
</feature>
<feature type="compositionally biased region" description="Low complexity" evidence="1">
    <location>
        <begin position="268"/>
        <end position="278"/>
    </location>
</feature>
<feature type="compositionally biased region" description="Polar residues" evidence="1">
    <location>
        <begin position="242"/>
        <end position="251"/>
    </location>
</feature>
<feature type="compositionally biased region" description="Basic and acidic residues" evidence="1">
    <location>
        <begin position="282"/>
        <end position="294"/>
    </location>
</feature>
<name>A0A507CJL7_9FUNG</name>
<dbReference type="EMBL" id="QEAM01000450">
    <property type="protein sequence ID" value="TPX39709.1"/>
    <property type="molecule type" value="Genomic_DNA"/>
</dbReference>
<comment type="caution">
    <text evidence="2">The sequence shown here is derived from an EMBL/GenBank/DDBJ whole genome shotgun (WGS) entry which is preliminary data.</text>
</comment>
<accession>A0A507CJL7</accession>
<feature type="compositionally biased region" description="Basic residues" evidence="1">
    <location>
        <begin position="215"/>
        <end position="226"/>
    </location>
</feature>
<feature type="compositionally biased region" description="Basic and acidic residues" evidence="1">
    <location>
        <begin position="470"/>
        <end position="480"/>
    </location>
</feature>
<feature type="region of interest" description="Disordered" evidence="1">
    <location>
        <begin position="145"/>
        <end position="692"/>
    </location>
</feature>
<evidence type="ECO:0000313" key="3">
    <source>
        <dbReference type="Proteomes" id="UP000320475"/>
    </source>
</evidence>
<dbReference type="VEuPathDB" id="FungiDB:SeMB42_g07742"/>
<feature type="compositionally biased region" description="Polar residues" evidence="1">
    <location>
        <begin position="524"/>
        <end position="536"/>
    </location>
</feature>
<feature type="compositionally biased region" description="Basic and acidic residues" evidence="1">
    <location>
        <begin position="162"/>
        <end position="200"/>
    </location>
</feature>
<proteinExistence type="predicted"/>
<feature type="compositionally biased region" description="Polar residues" evidence="1">
    <location>
        <begin position="643"/>
        <end position="653"/>
    </location>
</feature>
<protein>
    <submittedName>
        <fullName evidence="2">Uncharacterized protein</fullName>
    </submittedName>
</protein>
<sequence>MSDGDAAYEPGADEEELGGDSTGQPTQLASNDSLGDQLRPQKRPSNSSRLEPVYDHPDNDGNDAGSYSPSKFDDYIDAAASEWKSDEGNNTSAHPHPSAASQPTQHDADRHHQDLPVLKNAAHIPPASILYTPAQISYDGLVRSTRGRIIDSYRPGGTAGSREGEDEHEIEAGEMPRKPTARVVDRYRPSPPRTGRDSYRPGDVNVNSIPVGARKGSHSPPRRRSRSPPSIRPGGDRYRPGQSYNDPSTGTGPPYRDSYRPPRKRSRSPSPLSPSHWSRGPENADRYRPAEPRRGGNTSPPHHYHHHYNVPGNIAGRNTRQKIARDDLDNDLDNFIRARPEKQSPSDEPGVVNSSNSKLSSATNEVLAKIVQMARPPPGSQPPPASSGVPRPLPPSRSGSISEDVRDSRDNFMGDAPPRRDSYRPGPLSERGRPYSRGRGAPPPGHGPKPLFTYAPGDPRANIITPPMHTETDFKPDPTLRGHGGRGRGRSERGRSDPPSGRPETSRLGSNGGGEGNRPAADASPNSPMSLNESAVSSGGRYHSDSGRRRSGDPRGRSPSPYRDDGGRYESREYNNRRPASPGTPPKSAPGSRVSDRRKSPVGAVANNRGVNKSTRRSSRWGPRTADELSSSVANAHGDDEGNSQQMLHSSSTSGSGANVHNNNNSSGPPSTGYYGDEDVVDFDEELGSTAQ</sequence>
<evidence type="ECO:0000313" key="2">
    <source>
        <dbReference type="EMBL" id="TPX39709.1"/>
    </source>
</evidence>
<feature type="compositionally biased region" description="Pro residues" evidence="1">
    <location>
        <begin position="375"/>
        <end position="395"/>
    </location>
</feature>
<gene>
    <name evidence="2" type="ORF">SeLEV6574_g07031</name>
</gene>
<organism evidence="2 3">
    <name type="scientific">Synchytrium endobioticum</name>
    <dbReference type="NCBI Taxonomy" id="286115"/>
    <lineage>
        <taxon>Eukaryota</taxon>
        <taxon>Fungi</taxon>
        <taxon>Fungi incertae sedis</taxon>
        <taxon>Chytridiomycota</taxon>
        <taxon>Chytridiomycota incertae sedis</taxon>
        <taxon>Chytridiomycetes</taxon>
        <taxon>Synchytriales</taxon>
        <taxon>Synchytriaceae</taxon>
        <taxon>Synchytrium</taxon>
    </lineage>
</organism>
<feature type="compositionally biased region" description="Basic and acidic residues" evidence="1">
    <location>
        <begin position="542"/>
        <end position="576"/>
    </location>
</feature>